<dbReference type="PIRSF" id="PIRSF000126">
    <property type="entry name" value="11-beta-HSD1"/>
    <property type="match status" value="1"/>
</dbReference>
<name>A0A165E7X6_9APHY</name>
<dbReference type="EMBL" id="KV427624">
    <property type="protein sequence ID" value="KZT06414.1"/>
    <property type="molecule type" value="Genomic_DNA"/>
</dbReference>
<dbReference type="GO" id="GO:0016491">
    <property type="term" value="F:oxidoreductase activity"/>
    <property type="evidence" value="ECO:0007669"/>
    <property type="project" value="UniProtKB-KW"/>
</dbReference>
<dbReference type="GO" id="GO:0005783">
    <property type="term" value="C:endoplasmic reticulum"/>
    <property type="evidence" value="ECO:0007669"/>
    <property type="project" value="TreeGrafter"/>
</dbReference>
<proteinExistence type="inferred from homology"/>
<dbReference type="AlphaFoldDB" id="A0A165E7X6"/>
<dbReference type="InterPro" id="IPR051019">
    <property type="entry name" value="VLCFA-Steroid_DH"/>
</dbReference>
<reference evidence="3 4" key="1">
    <citation type="journal article" date="2016" name="Mol. Biol. Evol.">
        <title>Comparative Genomics of Early-Diverging Mushroom-Forming Fungi Provides Insights into the Origins of Lignocellulose Decay Capabilities.</title>
        <authorList>
            <person name="Nagy L.G."/>
            <person name="Riley R."/>
            <person name="Tritt A."/>
            <person name="Adam C."/>
            <person name="Daum C."/>
            <person name="Floudas D."/>
            <person name="Sun H."/>
            <person name="Yadav J.S."/>
            <person name="Pangilinan J."/>
            <person name="Larsson K.H."/>
            <person name="Matsuura K."/>
            <person name="Barry K."/>
            <person name="Labutti K."/>
            <person name="Kuo R."/>
            <person name="Ohm R.A."/>
            <person name="Bhattacharya S.S."/>
            <person name="Shirouzu T."/>
            <person name="Yoshinaga Y."/>
            <person name="Martin F.M."/>
            <person name="Grigoriev I.V."/>
            <person name="Hibbett D.S."/>
        </authorList>
    </citation>
    <scope>NUCLEOTIDE SEQUENCE [LARGE SCALE GENOMIC DNA]</scope>
    <source>
        <strain evidence="3 4">93-53</strain>
    </source>
</reference>
<dbReference type="OrthoDB" id="47007at2759"/>
<sequence>MASITNLLAAIGVVLLLPQVYRFLNFLWLYFLRPSSVREYLHAPPAYALVTGASDGIGKALAKELYDKGFHLILHGRNETKMRAVADEIRARGTRNVLYFIADASDAGHDYARMMEPYTDLNITLVVHNVGGSGWHHEKMDAFSENDLVQIIQRNAVFPLLLTRTLLPHLRRTAKQGPVLVQFIGSQAADISPPRFALYAASKSFLRALARGLDNDERVWGTPSGVKFEYLAVGQVQSNSVRTPATLVCPTSERFAKAMVSRMGCGLRRYAPYMPHAVMQWAIELMGEKMVDHYTAQAIEQLITEQEKNA</sequence>
<evidence type="ECO:0000313" key="4">
    <source>
        <dbReference type="Proteomes" id="UP000076871"/>
    </source>
</evidence>
<keyword evidence="4" id="KW-1185">Reference proteome</keyword>
<dbReference type="RefSeq" id="XP_040764154.1">
    <property type="nucleotide sequence ID" value="XM_040904426.1"/>
</dbReference>
<comment type="similarity">
    <text evidence="1">Belongs to the short-chain dehydrogenases/reductases (SDR) family.</text>
</comment>
<dbReference type="Gene3D" id="3.40.50.720">
    <property type="entry name" value="NAD(P)-binding Rossmann-like Domain"/>
    <property type="match status" value="1"/>
</dbReference>
<dbReference type="STRING" id="1314785.A0A165E7X6"/>
<dbReference type="Proteomes" id="UP000076871">
    <property type="component" value="Unassembled WGS sequence"/>
</dbReference>
<dbReference type="InParanoid" id="A0A165E7X6"/>
<accession>A0A165E7X6</accession>
<dbReference type="PANTHER" id="PTHR43899:SF13">
    <property type="entry name" value="RH59310P"/>
    <property type="match status" value="1"/>
</dbReference>
<evidence type="ECO:0000256" key="2">
    <source>
        <dbReference type="ARBA" id="ARBA00023002"/>
    </source>
</evidence>
<dbReference type="PRINTS" id="PR00081">
    <property type="entry name" value="GDHRDH"/>
</dbReference>
<evidence type="ECO:0000256" key="1">
    <source>
        <dbReference type="ARBA" id="ARBA00006484"/>
    </source>
</evidence>
<evidence type="ECO:0000313" key="3">
    <source>
        <dbReference type="EMBL" id="KZT06414.1"/>
    </source>
</evidence>
<dbReference type="PANTHER" id="PTHR43899">
    <property type="entry name" value="RH59310P"/>
    <property type="match status" value="1"/>
</dbReference>
<gene>
    <name evidence="3" type="ORF">LAESUDRAFT_653504</name>
</gene>
<dbReference type="SUPFAM" id="SSF51735">
    <property type="entry name" value="NAD(P)-binding Rossmann-fold domains"/>
    <property type="match status" value="1"/>
</dbReference>
<dbReference type="InterPro" id="IPR002347">
    <property type="entry name" value="SDR_fam"/>
</dbReference>
<keyword evidence="2" id="KW-0560">Oxidoreductase</keyword>
<dbReference type="GeneID" id="63821456"/>
<dbReference type="InterPro" id="IPR036291">
    <property type="entry name" value="NAD(P)-bd_dom_sf"/>
</dbReference>
<dbReference type="Pfam" id="PF00106">
    <property type="entry name" value="adh_short"/>
    <property type="match status" value="1"/>
</dbReference>
<organism evidence="3 4">
    <name type="scientific">Laetiporus sulphureus 93-53</name>
    <dbReference type="NCBI Taxonomy" id="1314785"/>
    <lineage>
        <taxon>Eukaryota</taxon>
        <taxon>Fungi</taxon>
        <taxon>Dikarya</taxon>
        <taxon>Basidiomycota</taxon>
        <taxon>Agaricomycotina</taxon>
        <taxon>Agaricomycetes</taxon>
        <taxon>Polyporales</taxon>
        <taxon>Laetiporus</taxon>
    </lineage>
</organism>
<protein>
    <submittedName>
        <fullName evidence="3">NAD(P)-binding protein</fullName>
    </submittedName>
</protein>